<feature type="compositionally biased region" description="Acidic residues" evidence="1">
    <location>
        <begin position="1"/>
        <end position="22"/>
    </location>
</feature>
<name>A0A382TD31_9ZZZZ</name>
<feature type="region of interest" description="Disordered" evidence="1">
    <location>
        <begin position="1"/>
        <end position="45"/>
    </location>
</feature>
<protein>
    <submittedName>
        <fullName evidence="2">Uncharacterized protein</fullName>
    </submittedName>
</protein>
<reference evidence="2" key="1">
    <citation type="submission" date="2018-05" db="EMBL/GenBank/DDBJ databases">
        <authorList>
            <person name="Lanie J.A."/>
            <person name="Ng W.-L."/>
            <person name="Kazmierczak K.M."/>
            <person name="Andrzejewski T.M."/>
            <person name="Davidsen T.M."/>
            <person name="Wayne K.J."/>
            <person name="Tettelin H."/>
            <person name="Glass J.I."/>
            <person name="Rusch D."/>
            <person name="Podicherti R."/>
            <person name="Tsui H.-C.T."/>
            <person name="Winkler M.E."/>
        </authorList>
    </citation>
    <scope>NUCLEOTIDE SEQUENCE</scope>
</reference>
<accession>A0A382TD31</accession>
<dbReference type="AlphaFoldDB" id="A0A382TD31"/>
<feature type="non-terminal residue" evidence="2">
    <location>
        <position position="1"/>
    </location>
</feature>
<sequence length="45" mass="4940">DHDDEGEKIDSSEDDEIEEEETTAPVSNSDLDEDANTASGEEEKI</sequence>
<gene>
    <name evidence="2" type="ORF">METZ01_LOCUS372559</name>
</gene>
<evidence type="ECO:0000313" key="2">
    <source>
        <dbReference type="EMBL" id="SVD19705.1"/>
    </source>
</evidence>
<proteinExistence type="predicted"/>
<dbReference type="EMBL" id="UINC01135511">
    <property type="protein sequence ID" value="SVD19705.1"/>
    <property type="molecule type" value="Genomic_DNA"/>
</dbReference>
<organism evidence="2">
    <name type="scientific">marine metagenome</name>
    <dbReference type="NCBI Taxonomy" id="408172"/>
    <lineage>
        <taxon>unclassified sequences</taxon>
        <taxon>metagenomes</taxon>
        <taxon>ecological metagenomes</taxon>
    </lineage>
</organism>
<evidence type="ECO:0000256" key="1">
    <source>
        <dbReference type="SAM" id="MobiDB-lite"/>
    </source>
</evidence>